<evidence type="ECO:0000313" key="7">
    <source>
        <dbReference type="Proteomes" id="UP000325690"/>
    </source>
</evidence>
<dbReference type="InterPro" id="IPR014746">
    <property type="entry name" value="Gln_synth/guanido_kin_cat_dom"/>
</dbReference>
<accession>A0A5N5V727</accession>
<dbReference type="InterPro" id="IPR036651">
    <property type="entry name" value="Gln_synt_N_sf"/>
</dbReference>
<dbReference type="AlphaFoldDB" id="A0A5N5V727"/>
<evidence type="ECO:0000256" key="2">
    <source>
        <dbReference type="ARBA" id="ARBA00022598"/>
    </source>
</evidence>
<dbReference type="PANTHER" id="PTHR43785">
    <property type="entry name" value="GAMMA-GLUTAMYLPUTRESCINE SYNTHETASE"/>
    <property type="match status" value="1"/>
</dbReference>
<dbReference type="GO" id="GO:0004356">
    <property type="term" value="F:glutamine synthetase activity"/>
    <property type="evidence" value="ECO:0007669"/>
    <property type="project" value="InterPro"/>
</dbReference>
<dbReference type="EMBL" id="ANBP01000006">
    <property type="protein sequence ID" value="KAB7757715.1"/>
    <property type="molecule type" value="Genomic_DNA"/>
</dbReference>
<gene>
    <name evidence="6" type="ORF">MPHL21000_06385</name>
</gene>
<dbReference type="PROSITE" id="PS51987">
    <property type="entry name" value="GS_CATALYTIC"/>
    <property type="match status" value="1"/>
</dbReference>
<name>A0A5N5V727_MYCPH</name>
<evidence type="ECO:0000256" key="4">
    <source>
        <dbReference type="RuleBase" id="RU000384"/>
    </source>
</evidence>
<dbReference type="Gene3D" id="3.30.590.10">
    <property type="entry name" value="Glutamine synthetase/guanido kinase, catalytic domain"/>
    <property type="match status" value="1"/>
</dbReference>
<organism evidence="6 7">
    <name type="scientific">Mycolicibacterium phlei DSM 43239 = CCUG 21000</name>
    <dbReference type="NCBI Taxonomy" id="1226750"/>
    <lineage>
        <taxon>Bacteria</taxon>
        <taxon>Bacillati</taxon>
        <taxon>Actinomycetota</taxon>
        <taxon>Actinomycetes</taxon>
        <taxon>Mycobacteriales</taxon>
        <taxon>Mycobacteriaceae</taxon>
        <taxon>Mycolicibacterium</taxon>
    </lineage>
</organism>
<dbReference type="SUPFAM" id="SSF55931">
    <property type="entry name" value="Glutamine synthetase/guanido kinase"/>
    <property type="match status" value="1"/>
</dbReference>
<keyword evidence="7" id="KW-1185">Reference proteome</keyword>
<comment type="caution">
    <text evidence="6">The sequence shown here is derived from an EMBL/GenBank/DDBJ whole genome shotgun (WGS) entry which is preliminary data.</text>
</comment>
<evidence type="ECO:0000256" key="1">
    <source>
        <dbReference type="ARBA" id="ARBA00009897"/>
    </source>
</evidence>
<dbReference type="Pfam" id="PF00120">
    <property type="entry name" value="Gln-synt_C"/>
    <property type="match status" value="1"/>
</dbReference>
<comment type="similarity">
    <text evidence="1 3 4">Belongs to the glutamine synthetase family.</text>
</comment>
<proteinExistence type="inferred from homology"/>
<dbReference type="Proteomes" id="UP000325690">
    <property type="component" value="Unassembled WGS sequence"/>
</dbReference>
<dbReference type="GO" id="GO:0006542">
    <property type="term" value="P:glutamine biosynthetic process"/>
    <property type="evidence" value="ECO:0007669"/>
    <property type="project" value="InterPro"/>
</dbReference>
<dbReference type="InterPro" id="IPR008146">
    <property type="entry name" value="Gln_synth_cat_dom"/>
</dbReference>
<dbReference type="PANTHER" id="PTHR43785:SF12">
    <property type="entry name" value="TYPE-1 GLUTAMINE SYNTHETASE 2"/>
    <property type="match status" value="1"/>
</dbReference>
<keyword evidence="2" id="KW-0436">Ligase</keyword>
<evidence type="ECO:0000256" key="3">
    <source>
        <dbReference type="PROSITE-ProRule" id="PRU01331"/>
    </source>
</evidence>
<dbReference type="SMART" id="SM01230">
    <property type="entry name" value="Gln-synt_C"/>
    <property type="match status" value="1"/>
</dbReference>
<evidence type="ECO:0000313" key="6">
    <source>
        <dbReference type="EMBL" id="KAB7757715.1"/>
    </source>
</evidence>
<dbReference type="SUPFAM" id="SSF54368">
    <property type="entry name" value="Glutamine synthetase, N-terminal domain"/>
    <property type="match status" value="1"/>
</dbReference>
<dbReference type="RefSeq" id="WP_061482735.1">
    <property type="nucleotide sequence ID" value="NZ_ANBO01000042.1"/>
</dbReference>
<sequence length="484" mass="53892">MTVTDASPVTEKTLYPRTLADAVPDDAKIAEVRARLESAGVKYVLSCWIDLFGIPKTKPVPMSDFEALCKGKGPQFAVHSVSFVPELTAADSDQIPVPDLDAVYICPWDTSMAIIFADLFWEDKPYNVCPRLALKRTIAEAAQKGYVGYAGIEPEFIVMRYDENGQPVKAFDDDPRQVGGLRPRRQAFGYDVEFSLDSMSFLKEMMDMLEGLDWGLHDVVAEGAYSQFELDFHYTNLLEMADRLVFLRLAAKEVAKKHGMFVTFMPKPTTGDWRSGAHINFSLRSLDAPEANLFESPAGGWSDEARYAVGGLLSHSEALTAITCPTVNSYNGLVPRVGGFEGGTVTWAPTNITYGHNNRAAQFRLPQSRYCIENRAADMCMNVYLALACTLAASVEGVTQQIDPGPPTDRDLYSMTPEEAEELGIRRLPRNLLEAVGHLKTDTLVGEVLGPTMLNSYLAYKLDEWERYHQAVTDWEVAEYLRLY</sequence>
<feature type="domain" description="GS catalytic" evidence="5">
    <location>
        <begin position="130"/>
        <end position="484"/>
    </location>
</feature>
<evidence type="ECO:0000259" key="5">
    <source>
        <dbReference type="PROSITE" id="PS51987"/>
    </source>
</evidence>
<protein>
    <submittedName>
        <fullName evidence="6">Glutamine synthetase</fullName>
    </submittedName>
</protein>
<reference evidence="6 7" key="1">
    <citation type="submission" date="2012-10" db="EMBL/GenBank/DDBJ databases">
        <title>The draft sequence of the Mycobacterium pheli genome.</title>
        <authorList>
            <person name="Pettersson B.M.F."/>
            <person name="Das S."/>
            <person name="Dasgupta S."/>
            <person name="Bhattacharya A."/>
            <person name="Kirsebom L.A."/>
        </authorList>
    </citation>
    <scope>NUCLEOTIDE SEQUENCE [LARGE SCALE GENOMIC DNA]</scope>
    <source>
        <strain evidence="6 7">CCUG 21000</strain>
    </source>
</reference>
<dbReference type="Gene3D" id="3.10.20.70">
    <property type="entry name" value="Glutamine synthetase, N-terminal domain"/>
    <property type="match status" value="1"/>
</dbReference>
<dbReference type="GeneID" id="74301492"/>